<dbReference type="EMBL" id="QZFU01000015">
    <property type="protein sequence ID" value="RJO77588.1"/>
    <property type="molecule type" value="Genomic_DNA"/>
</dbReference>
<reference evidence="3 4" key="1">
    <citation type="submission" date="2018-09" db="EMBL/GenBank/DDBJ databases">
        <title>YIM PH21274 draft genome.</title>
        <authorList>
            <person name="Miao C."/>
        </authorList>
    </citation>
    <scope>NUCLEOTIDE SEQUENCE [LARGE SCALE GENOMIC DNA]</scope>
    <source>
        <strain evidence="3 4">YIM PH 21724</strain>
    </source>
</reference>
<evidence type="ECO:0000313" key="3">
    <source>
        <dbReference type="EMBL" id="RJO77588.1"/>
    </source>
</evidence>
<evidence type="ECO:0008006" key="5">
    <source>
        <dbReference type="Google" id="ProtNLM"/>
    </source>
</evidence>
<dbReference type="AlphaFoldDB" id="A0A3A4KBW1"/>
<proteinExistence type="predicted"/>
<organism evidence="3 4">
    <name type="scientific">Nocardia panacis</name>
    <dbReference type="NCBI Taxonomy" id="2340916"/>
    <lineage>
        <taxon>Bacteria</taxon>
        <taxon>Bacillati</taxon>
        <taxon>Actinomycetota</taxon>
        <taxon>Actinomycetes</taxon>
        <taxon>Mycobacteriales</taxon>
        <taxon>Nocardiaceae</taxon>
        <taxon>Nocardia</taxon>
    </lineage>
</organism>
<keyword evidence="4" id="KW-1185">Reference proteome</keyword>
<accession>A0A3A4KBW1</accession>
<evidence type="ECO:0000256" key="2">
    <source>
        <dbReference type="SAM" id="SignalP"/>
    </source>
</evidence>
<gene>
    <name evidence="3" type="ORF">D5S18_07545</name>
</gene>
<evidence type="ECO:0000256" key="1">
    <source>
        <dbReference type="SAM" id="MobiDB-lite"/>
    </source>
</evidence>
<comment type="caution">
    <text evidence="3">The sequence shown here is derived from an EMBL/GenBank/DDBJ whole genome shotgun (WGS) entry which is preliminary data.</text>
</comment>
<feature type="signal peptide" evidence="2">
    <location>
        <begin position="1"/>
        <end position="22"/>
    </location>
</feature>
<dbReference type="Proteomes" id="UP000266677">
    <property type="component" value="Unassembled WGS sequence"/>
</dbReference>
<keyword evidence="2" id="KW-0732">Signal</keyword>
<sequence length="240" mass="25193">MWMRAALVVAAVSVLLSGCGTAPPPKGAAGASELVSRATPDSPAARRNLVPADLPDGFQLSADSPLAPNPAATARPELPAGFVVEPTRCPMSPVLADSVFHGRFTRISAENRRAGAGFAFGWSADSEAGFNFVALERDQAQCDRVRATWRDGAYREMTTVRLDTGRLGGDECFGVTTLLQRAVSDTAAPQSEKSARVGCRVGSIAVFGVLGELGEGETLATLGEFLKTMKRQLDKVRAAG</sequence>
<feature type="region of interest" description="Disordered" evidence="1">
    <location>
        <begin position="24"/>
        <end position="50"/>
    </location>
</feature>
<dbReference type="PROSITE" id="PS51257">
    <property type="entry name" value="PROKAR_LIPOPROTEIN"/>
    <property type="match status" value="1"/>
</dbReference>
<evidence type="ECO:0000313" key="4">
    <source>
        <dbReference type="Proteomes" id="UP000266677"/>
    </source>
</evidence>
<protein>
    <recommendedName>
        <fullName evidence="5">Sensor domain-containing protein</fullName>
    </recommendedName>
</protein>
<feature type="chain" id="PRO_5038599525" description="Sensor domain-containing protein" evidence="2">
    <location>
        <begin position="23"/>
        <end position="240"/>
    </location>
</feature>
<name>A0A3A4KBW1_9NOCA</name>